<dbReference type="GO" id="GO:0005524">
    <property type="term" value="F:ATP binding"/>
    <property type="evidence" value="ECO:0007669"/>
    <property type="project" value="UniProtKB-KW"/>
</dbReference>
<dbReference type="InterPro" id="IPR029062">
    <property type="entry name" value="Class_I_gatase-like"/>
</dbReference>
<accession>A0A1V6C9F4</accession>
<dbReference type="Pfam" id="PF13507">
    <property type="entry name" value="GATase_5"/>
    <property type="match status" value="1"/>
</dbReference>
<dbReference type="EC" id="3.5.1.2" evidence="8"/>
<dbReference type="SMART" id="SM01211">
    <property type="entry name" value="GATase_5"/>
    <property type="match status" value="1"/>
</dbReference>
<dbReference type="InterPro" id="IPR010075">
    <property type="entry name" value="PRibForGlyAmidine_synth_PurQ"/>
</dbReference>
<comment type="pathway">
    <text evidence="8">Purine metabolism; IMP biosynthesis via de novo pathway; 5-amino-1-(5-phospho-D-ribosyl)imidazole from N(2)-formyl-N(1)-(5-phospho-D-ribosyl)glycinamide: step 1/2.</text>
</comment>
<dbReference type="GO" id="GO:0004642">
    <property type="term" value="F:phosphoribosylformylglycinamidine synthase activity"/>
    <property type="evidence" value="ECO:0007669"/>
    <property type="project" value="UniProtKB-UniRule"/>
</dbReference>
<dbReference type="UniPathway" id="UPA00074">
    <property type="reaction ID" value="UER00128"/>
</dbReference>
<dbReference type="PANTHER" id="PTHR10099">
    <property type="entry name" value="PHOSPHORIBOSYLFORMYLGLYCINAMIDINE SYNTHASE"/>
    <property type="match status" value="1"/>
</dbReference>
<dbReference type="PANTHER" id="PTHR10099:SF1">
    <property type="entry name" value="PHOSPHORIBOSYLFORMYLGLYCINAMIDINE SYNTHASE"/>
    <property type="match status" value="1"/>
</dbReference>
<dbReference type="GO" id="GO:0005737">
    <property type="term" value="C:cytoplasm"/>
    <property type="evidence" value="ECO:0007669"/>
    <property type="project" value="UniProtKB-SubCell"/>
</dbReference>
<dbReference type="GO" id="GO:0004359">
    <property type="term" value="F:glutaminase activity"/>
    <property type="evidence" value="ECO:0007669"/>
    <property type="project" value="UniProtKB-EC"/>
</dbReference>
<dbReference type="Gene3D" id="3.40.50.880">
    <property type="match status" value="1"/>
</dbReference>
<dbReference type="PIRSF" id="PIRSF001586">
    <property type="entry name" value="FGAM_synth_I"/>
    <property type="match status" value="1"/>
</dbReference>
<keyword evidence="1 8" id="KW-0963">Cytoplasm</keyword>
<comment type="catalytic activity">
    <reaction evidence="8">
        <text>L-glutamine + H2O = L-glutamate + NH4(+)</text>
        <dbReference type="Rhea" id="RHEA:15889"/>
        <dbReference type="ChEBI" id="CHEBI:15377"/>
        <dbReference type="ChEBI" id="CHEBI:28938"/>
        <dbReference type="ChEBI" id="CHEBI:29985"/>
        <dbReference type="ChEBI" id="CHEBI:58359"/>
        <dbReference type="EC" id="3.5.1.2"/>
    </reaction>
</comment>
<comment type="subunit">
    <text evidence="8">Part of the FGAM synthase complex composed of 1 PurL, 1 PurQ and 2 PurS subunits.</text>
</comment>
<evidence type="ECO:0000256" key="2">
    <source>
        <dbReference type="ARBA" id="ARBA00022598"/>
    </source>
</evidence>
<comment type="subcellular location">
    <subcellularLocation>
        <location evidence="8">Cytoplasm</location>
    </subcellularLocation>
</comment>
<evidence type="ECO:0000256" key="4">
    <source>
        <dbReference type="ARBA" id="ARBA00022755"/>
    </source>
</evidence>
<keyword evidence="3 8" id="KW-0547">Nucleotide-binding</keyword>
<dbReference type="HAMAP" id="MF_00421">
    <property type="entry name" value="PurQ"/>
    <property type="match status" value="1"/>
</dbReference>
<dbReference type="SUPFAM" id="SSF52317">
    <property type="entry name" value="Class I glutamine amidotransferase-like"/>
    <property type="match status" value="1"/>
</dbReference>
<gene>
    <name evidence="9" type="primary">purL_2</name>
    <name evidence="8" type="synonym">purQ</name>
    <name evidence="9" type="ORF">BWX89_00936</name>
</gene>
<sequence>MVKPIILRTAGTNCDLEIEWACLKAGATPSRVHVSSITSKKVNLLDYDILIIPGGFSYGDDLGAGKVLANEIMLKFGDLIEKFREKERPIIGICNGFQVLVKAKMLPFWNKQTASLVWNDSGRFEDRWVYLRVEKSISPFFRNMPDVVRFPVAHAEGKFILKDGVSLKKLEKNKQIVLRYVDPSGEISSYPYNPNGSISSIAGVCDESGLIVGMMPHPERAVLNVHKPDWLRNNAKDGYYSGFQFLKNVIEYCL</sequence>
<comment type="function">
    <text evidence="8">Part of the phosphoribosylformylglycinamidine synthase complex involved in the purines biosynthetic pathway. Catalyzes the ATP-dependent conversion of formylglycinamide ribonucleotide (FGAR) and glutamine to yield formylglycinamidine ribonucleotide (FGAM) and glutamate. The FGAM synthase complex is composed of three subunits. PurQ produces an ammonia molecule by converting glutamine to glutamate. PurL transfers the ammonia molecule to FGAR to form FGAM in an ATP-dependent manner. PurS interacts with PurQ and PurL and is thought to assist in the transfer of the ammonia molecule from PurQ to PurL.</text>
</comment>
<evidence type="ECO:0000256" key="8">
    <source>
        <dbReference type="HAMAP-Rule" id="MF_00421"/>
    </source>
</evidence>
<dbReference type="EC" id="6.3.5.3" evidence="8"/>
<dbReference type="GO" id="GO:0006189">
    <property type="term" value="P:'de novo' IMP biosynthetic process"/>
    <property type="evidence" value="ECO:0007669"/>
    <property type="project" value="UniProtKB-UniRule"/>
</dbReference>
<comment type="caution">
    <text evidence="9">The sequence shown here is derived from an EMBL/GenBank/DDBJ whole genome shotgun (WGS) entry which is preliminary data.</text>
</comment>
<protein>
    <recommendedName>
        <fullName evidence="8">Phosphoribosylformylglycinamidine synthase subunit PurQ</fullName>
        <shortName evidence="8">FGAM synthase</shortName>
        <ecNumber evidence="8">6.3.5.3</ecNumber>
    </recommendedName>
    <alternativeName>
        <fullName evidence="8">Formylglycinamide ribonucleotide amidotransferase subunit I</fullName>
        <shortName evidence="8">FGAR amidotransferase I</shortName>
        <shortName evidence="8">FGAR-AT I</shortName>
    </alternativeName>
    <alternativeName>
        <fullName evidence="8">Glutaminase PurQ</fullName>
        <ecNumber evidence="8">3.5.1.2</ecNumber>
    </alternativeName>
    <alternativeName>
        <fullName evidence="8">Phosphoribosylformylglycinamidine synthase subunit I</fullName>
    </alternativeName>
</protein>
<feature type="active site" evidence="8">
    <location>
        <position position="219"/>
    </location>
</feature>
<keyword evidence="7 8" id="KW-0315">Glutamine amidotransferase</keyword>
<keyword evidence="4 8" id="KW-0658">Purine biosynthesis</keyword>
<dbReference type="PROSITE" id="PS51273">
    <property type="entry name" value="GATASE_TYPE_1"/>
    <property type="match status" value="1"/>
</dbReference>
<evidence type="ECO:0000256" key="7">
    <source>
        <dbReference type="ARBA" id="ARBA00022962"/>
    </source>
</evidence>
<proteinExistence type="inferred from homology"/>
<feature type="active site" description="Nucleophile" evidence="8">
    <location>
        <position position="94"/>
    </location>
</feature>
<name>A0A1V6C9F4_UNCT6</name>
<dbReference type="AlphaFoldDB" id="A0A1V6C9F4"/>
<evidence type="ECO:0000256" key="6">
    <source>
        <dbReference type="ARBA" id="ARBA00022840"/>
    </source>
</evidence>
<evidence type="ECO:0000256" key="5">
    <source>
        <dbReference type="ARBA" id="ARBA00022801"/>
    </source>
</evidence>
<dbReference type="EMBL" id="MWDQ01000078">
    <property type="protein sequence ID" value="OQB73499.1"/>
    <property type="molecule type" value="Genomic_DNA"/>
</dbReference>
<keyword evidence="6 8" id="KW-0067">ATP-binding</keyword>
<evidence type="ECO:0000256" key="3">
    <source>
        <dbReference type="ARBA" id="ARBA00022741"/>
    </source>
</evidence>
<organism evidence="9">
    <name type="scientific">candidate division TA06 bacterium ADurb.Bin131</name>
    <dbReference type="NCBI Taxonomy" id="1852827"/>
    <lineage>
        <taxon>Bacteria</taxon>
        <taxon>Bacteria division TA06</taxon>
    </lineage>
</organism>
<dbReference type="Proteomes" id="UP000485562">
    <property type="component" value="Unassembled WGS sequence"/>
</dbReference>
<dbReference type="NCBIfam" id="TIGR01737">
    <property type="entry name" value="FGAM_synth_I"/>
    <property type="match status" value="1"/>
</dbReference>
<keyword evidence="5 8" id="KW-0378">Hydrolase</keyword>
<feature type="active site" evidence="8">
    <location>
        <position position="217"/>
    </location>
</feature>
<evidence type="ECO:0000256" key="1">
    <source>
        <dbReference type="ARBA" id="ARBA00022490"/>
    </source>
</evidence>
<keyword evidence="2 8" id="KW-0436">Ligase</keyword>
<evidence type="ECO:0000313" key="9">
    <source>
        <dbReference type="EMBL" id="OQB73499.1"/>
    </source>
</evidence>
<reference evidence="9" key="1">
    <citation type="submission" date="2017-02" db="EMBL/GenBank/DDBJ databases">
        <title>Delving into the versatile metabolic prowess of the omnipresent phylum Bacteroidetes.</title>
        <authorList>
            <person name="Nobu M.K."/>
            <person name="Mei R."/>
            <person name="Narihiro T."/>
            <person name="Kuroda K."/>
            <person name="Liu W.-T."/>
        </authorList>
    </citation>
    <scope>NUCLEOTIDE SEQUENCE</scope>
    <source>
        <strain evidence="9">ADurb.Bin131</strain>
    </source>
</reference>
<comment type="catalytic activity">
    <reaction evidence="8">
        <text>N(2)-formyl-N(1)-(5-phospho-beta-D-ribosyl)glycinamide + L-glutamine + ATP + H2O = 2-formamido-N(1)-(5-O-phospho-beta-D-ribosyl)acetamidine + L-glutamate + ADP + phosphate + H(+)</text>
        <dbReference type="Rhea" id="RHEA:17129"/>
        <dbReference type="ChEBI" id="CHEBI:15377"/>
        <dbReference type="ChEBI" id="CHEBI:15378"/>
        <dbReference type="ChEBI" id="CHEBI:29985"/>
        <dbReference type="ChEBI" id="CHEBI:30616"/>
        <dbReference type="ChEBI" id="CHEBI:43474"/>
        <dbReference type="ChEBI" id="CHEBI:58359"/>
        <dbReference type="ChEBI" id="CHEBI:147286"/>
        <dbReference type="ChEBI" id="CHEBI:147287"/>
        <dbReference type="ChEBI" id="CHEBI:456216"/>
        <dbReference type="EC" id="6.3.5.3"/>
    </reaction>
</comment>